<keyword evidence="2" id="KW-1185">Reference proteome</keyword>
<reference evidence="1" key="1">
    <citation type="submission" date="2019-06" db="EMBL/GenBank/DDBJ databases">
        <authorList>
            <person name="Zheng W."/>
        </authorList>
    </citation>
    <scope>NUCLEOTIDE SEQUENCE</scope>
    <source>
        <strain evidence="1">QDHG01</strain>
    </source>
</reference>
<comment type="caution">
    <text evidence="1">The sequence shown here is derived from an EMBL/GenBank/DDBJ whole genome shotgun (WGS) entry which is preliminary data.</text>
</comment>
<evidence type="ECO:0000313" key="1">
    <source>
        <dbReference type="EMBL" id="TNV72441.1"/>
    </source>
</evidence>
<gene>
    <name evidence="1" type="ORF">FGO68_gene6501</name>
</gene>
<name>A0A8J8SW32_HALGN</name>
<sequence>MQPSLLDSMAQQMTRVCMRSSTQSVTLALPFLDWYRLWRISPGAPSLPGCCVTDLSWCAQRWFVPR</sequence>
<proteinExistence type="predicted"/>
<protein>
    <submittedName>
        <fullName evidence="1">Uncharacterized protein</fullName>
    </submittedName>
</protein>
<accession>A0A8J8SW32</accession>
<evidence type="ECO:0000313" key="2">
    <source>
        <dbReference type="Proteomes" id="UP000785679"/>
    </source>
</evidence>
<organism evidence="1 2">
    <name type="scientific">Halteria grandinella</name>
    <dbReference type="NCBI Taxonomy" id="5974"/>
    <lineage>
        <taxon>Eukaryota</taxon>
        <taxon>Sar</taxon>
        <taxon>Alveolata</taxon>
        <taxon>Ciliophora</taxon>
        <taxon>Intramacronucleata</taxon>
        <taxon>Spirotrichea</taxon>
        <taxon>Stichotrichia</taxon>
        <taxon>Sporadotrichida</taxon>
        <taxon>Halteriidae</taxon>
        <taxon>Halteria</taxon>
    </lineage>
</organism>
<dbReference type="AlphaFoldDB" id="A0A8J8SW32"/>
<dbReference type="Proteomes" id="UP000785679">
    <property type="component" value="Unassembled WGS sequence"/>
</dbReference>
<dbReference type="EMBL" id="RRYP01022338">
    <property type="protein sequence ID" value="TNV72441.1"/>
    <property type="molecule type" value="Genomic_DNA"/>
</dbReference>